<feature type="compositionally biased region" description="Polar residues" evidence="1">
    <location>
        <begin position="160"/>
        <end position="182"/>
    </location>
</feature>
<accession>A0A0D3MCD0</accession>
<feature type="region of interest" description="Disordered" evidence="1">
    <location>
        <begin position="150"/>
        <end position="182"/>
    </location>
</feature>
<protein>
    <submittedName>
        <fullName evidence="2">VP2</fullName>
    </submittedName>
</protein>
<evidence type="ECO:0000256" key="1">
    <source>
        <dbReference type="SAM" id="MobiDB-lite"/>
    </source>
</evidence>
<reference evidence="2" key="1">
    <citation type="journal article" date="2016" name="ISME J.">
        <title>Deciphering the bat virome catalog to better understand the ecological diversity of bat viruses and the bat origin of emerging infectious diseases.</title>
        <authorList>
            <person name="Wu Z."/>
            <person name="Yang L."/>
            <person name="Ren X."/>
            <person name="He G."/>
            <person name="Zhang J."/>
            <person name="Yang J."/>
            <person name="Qian Z."/>
            <person name="Dong J."/>
            <person name="Sun L."/>
            <person name="Zhu Y."/>
            <person name="Du J."/>
            <person name="Yang F."/>
            <person name="Zhang S."/>
            <person name="Jin Q."/>
        </authorList>
    </citation>
    <scope>NUCLEOTIDE SEQUENCE</scope>
    <source>
        <strain evidence="2">BtRs-CalV-1/GX2012</strain>
    </source>
</reference>
<sequence length="207" mass="22185">MAGWAAGISAAISAALDIAGTTANIVNQQQVNKNNQHQLQIQQQLASQQVQAIVAQTEAYTKLNNPIERYRLAVDAGYGIDGASQFAGRSAPHIVGATAVGPLLQREQDAIRVPARPISGFTHVGGRQVTSRTQMMHDWLDGVQKPTLTRPRRLSTTSSVWSNSTQTTRLTGSSNASSTSEMVVSPSRPIMFNKGKTQFTWVPGSSA</sequence>
<organism evidence="2">
    <name type="scientific">Bat calicivirus</name>
    <dbReference type="NCBI Taxonomy" id="1514705"/>
    <lineage>
        <taxon>Viruses</taxon>
        <taxon>Riboviria</taxon>
        <taxon>Orthornavirae</taxon>
        <taxon>Pisuviricota</taxon>
        <taxon>Pisoniviricetes</taxon>
        <taxon>Picornavirales</taxon>
        <taxon>Caliciviridae</taxon>
    </lineage>
</organism>
<evidence type="ECO:0000313" key="2">
    <source>
        <dbReference type="EMBL" id="AIF74267.1"/>
    </source>
</evidence>
<name>A0A0D3MCD0_9CALI</name>
<dbReference type="EMBL" id="KJ641701">
    <property type="protein sequence ID" value="AIF74267.1"/>
    <property type="molecule type" value="Genomic_RNA"/>
</dbReference>
<proteinExistence type="predicted"/>
<feature type="compositionally biased region" description="Low complexity" evidence="1">
    <location>
        <begin position="150"/>
        <end position="159"/>
    </location>
</feature>